<evidence type="ECO:0000256" key="1">
    <source>
        <dbReference type="ARBA" id="ARBA00004184"/>
    </source>
</evidence>
<dbReference type="GO" id="GO:0005886">
    <property type="term" value="C:plasma membrane"/>
    <property type="evidence" value="ECO:0007669"/>
    <property type="project" value="UniProtKB-SubCell"/>
</dbReference>
<dbReference type="GO" id="GO:0005524">
    <property type="term" value="F:ATP binding"/>
    <property type="evidence" value="ECO:0007669"/>
    <property type="project" value="UniProtKB-UniRule"/>
</dbReference>
<keyword evidence="8" id="KW-0375">Hydrogen ion transport</keyword>
<evidence type="ECO:0000256" key="2">
    <source>
        <dbReference type="ARBA" id="ARBA00005712"/>
    </source>
</evidence>
<dbReference type="InterPro" id="IPR001469">
    <property type="entry name" value="ATP_synth_F1_dsu/esu"/>
</dbReference>
<dbReference type="Proteomes" id="UP000182379">
    <property type="component" value="Unassembled WGS sequence"/>
</dbReference>
<comment type="subunit">
    <text evidence="8 9">F-type ATPases have 2 components, CF(1) - the catalytic core - and CF(0) - the membrane proton channel. CF(1) has five subunits: alpha(3), beta(3), gamma(1), delta(1), epsilon(1). CF(0) has three main subunits: a, b and c.</text>
</comment>
<keyword evidence="3 8" id="KW-0813">Transport</keyword>
<comment type="caution">
    <text evidence="11">The sequence shown here is derived from an EMBL/GenBank/DDBJ whole genome shotgun (WGS) entry which is preliminary data.</text>
</comment>
<sequence>MIMARLMKLEVLTPEKILVKREDISYVLLNTVTGGVGVLANHGPMIAVLGEGTLKLQDKDNHVILVYVEGGFAEVKDNQVVILTPRAQRAENIDVAKYQQIRDEALARLDHPDALTDVEHTEKILRRAEARLRTAALVGKVDPYPLGSE</sequence>
<comment type="function">
    <text evidence="8">Produces ATP from ADP in the presence of a proton gradient across the membrane.</text>
</comment>
<keyword evidence="8" id="KW-1003">Cell membrane</keyword>
<evidence type="ECO:0000256" key="5">
    <source>
        <dbReference type="ARBA" id="ARBA00023136"/>
    </source>
</evidence>
<evidence type="ECO:0000256" key="7">
    <source>
        <dbReference type="ARBA" id="ARBA00023310"/>
    </source>
</evidence>
<dbReference type="Pfam" id="PF02823">
    <property type="entry name" value="ATP-synt_DE_N"/>
    <property type="match status" value="1"/>
</dbReference>
<proteinExistence type="inferred from homology"/>
<dbReference type="PANTHER" id="PTHR13822">
    <property type="entry name" value="ATP SYNTHASE DELTA/EPSILON CHAIN"/>
    <property type="match status" value="1"/>
</dbReference>
<evidence type="ECO:0000313" key="11">
    <source>
        <dbReference type="EMBL" id="SDW99839.1"/>
    </source>
</evidence>
<dbReference type="CDD" id="cd12152">
    <property type="entry name" value="F1-ATPase_delta"/>
    <property type="match status" value="1"/>
</dbReference>
<dbReference type="HAMAP" id="MF_00530">
    <property type="entry name" value="ATP_synth_epsil_bac"/>
    <property type="match status" value="1"/>
</dbReference>
<evidence type="ECO:0000256" key="9">
    <source>
        <dbReference type="RuleBase" id="RU003656"/>
    </source>
</evidence>
<protein>
    <recommendedName>
        <fullName evidence="8">ATP synthase epsilon chain</fullName>
    </recommendedName>
    <alternativeName>
        <fullName evidence="8">ATP synthase F1 sector epsilon subunit</fullName>
    </alternativeName>
    <alternativeName>
        <fullName evidence="8">F-ATPase epsilon subunit</fullName>
    </alternativeName>
</protein>
<dbReference type="GO" id="GO:0012505">
    <property type="term" value="C:endomembrane system"/>
    <property type="evidence" value="ECO:0007669"/>
    <property type="project" value="UniProtKB-SubCell"/>
</dbReference>
<evidence type="ECO:0000256" key="4">
    <source>
        <dbReference type="ARBA" id="ARBA00023065"/>
    </source>
</evidence>
<reference evidence="11 12" key="1">
    <citation type="submission" date="2016-10" db="EMBL/GenBank/DDBJ databases">
        <authorList>
            <person name="Varghese N."/>
            <person name="Submissions S."/>
        </authorList>
    </citation>
    <scope>NUCLEOTIDE SEQUENCE [LARGE SCALE GENOMIC DNA]</scope>
    <source>
        <strain evidence="11 12">WCC6</strain>
    </source>
</reference>
<comment type="subcellular location">
    <subcellularLocation>
        <location evidence="8">Cell membrane</location>
        <topology evidence="8">Peripheral membrane protein</topology>
    </subcellularLocation>
    <subcellularLocation>
        <location evidence="1">Endomembrane system</location>
        <topology evidence="1">Peripheral membrane protein</topology>
    </subcellularLocation>
</comment>
<dbReference type="InterPro" id="IPR036771">
    <property type="entry name" value="ATPsynth_dsu/esu_N"/>
</dbReference>
<evidence type="ECO:0000313" key="12">
    <source>
        <dbReference type="Proteomes" id="UP000182379"/>
    </source>
</evidence>
<dbReference type="SUPFAM" id="SSF51344">
    <property type="entry name" value="Epsilon subunit of F1F0-ATP synthase N-terminal domain"/>
    <property type="match status" value="1"/>
</dbReference>
<organism evidence="11 12">
    <name type="scientific">Acidaminococcus fermentans</name>
    <dbReference type="NCBI Taxonomy" id="905"/>
    <lineage>
        <taxon>Bacteria</taxon>
        <taxon>Bacillati</taxon>
        <taxon>Bacillota</taxon>
        <taxon>Negativicutes</taxon>
        <taxon>Acidaminococcales</taxon>
        <taxon>Acidaminococcaceae</taxon>
        <taxon>Acidaminococcus</taxon>
    </lineage>
</organism>
<evidence type="ECO:0000256" key="8">
    <source>
        <dbReference type="HAMAP-Rule" id="MF_00530"/>
    </source>
</evidence>
<dbReference type="InterPro" id="IPR020546">
    <property type="entry name" value="ATP_synth_F1_dsu/esu_N"/>
</dbReference>
<dbReference type="GO" id="GO:0046933">
    <property type="term" value="F:proton-transporting ATP synthase activity, rotational mechanism"/>
    <property type="evidence" value="ECO:0007669"/>
    <property type="project" value="UniProtKB-UniRule"/>
</dbReference>
<keyword evidence="5 8" id="KW-0472">Membrane</keyword>
<feature type="domain" description="ATP synthase F1 complex delta/epsilon subunit N-terminal" evidence="10">
    <location>
        <begin position="7"/>
        <end position="87"/>
    </location>
</feature>
<dbReference type="NCBIfam" id="TIGR01216">
    <property type="entry name" value="ATP_synt_epsi"/>
    <property type="match status" value="1"/>
</dbReference>
<dbReference type="OMA" id="EERLYQG"/>
<keyword evidence="6 8" id="KW-0139">CF(1)</keyword>
<keyword evidence="7 8" id="KW-0066">ATP synthesis</keyword>
<comment type="similarity">
    <text evidence="2 8 9">Belongs to the ATPase epsilon chain family.</text>
</comment>
<keyword evidence="4 8" id="KW-0406">Ion transport</keyword>
<name>A0A1H2Y5H8_ACIFE</name>
<dbReference type="GO" id="GO:0045259">
    <property type="term" value="C:proton-transporting ATP synthase complex"/>
    <property type="evidence" value="ECO:0007669"/>
    <property type="project" value="UniProtKB-KW"/>
</dbReference>
<dbReference type="Gene3D" id="2.60.15.10">
    <property type="entry name" value="F0F1 ATP synthase delta/epsilon subunit, N-terminal"/>
    <property type="match status" value="1"/>
</dbReference>
<evidence type="ECO:0000256" key="6">
    <source>
        <dbReference type="ARBA" id="ARBA00023196"/>
    </source>
</evidence>
<gene>
    <name evidence="8" type="primary">atpC</name>
    <name evidence="11" type="ORF">SAMN05216495_11045</name>
</gene>
<evidence type="ECO:0000256" key="3">
    <source>
        <dbReference type="ARBA" id="ARBA00022448"/>
    </source>
</evidence>
<dbReference type="EMBL" id="FNOP01000010">
    <property type="protein sequence ID" value="SDW99839.1"/>
    <property type="molecule type" value="Genomic_DNA"/>
</dbReference>
<dbReference type="AlphaFoldDB" id="A0A1H2Y5H8"/>
<dbReference type="PANTHER" id="PTHR13822:SF10">
    <property type="entry name" value="ATP SYNTHASE EPSILON CHAIN, CHLOROPLASTIC"/>
    <property type="match status" value="1"/>
</dbReference>
<evidence type="ECO:0000259" key="10">
    <source>
        <dbReference type="Pfam" id="PF02823"/>
    </source>
</evidence>
<accession>A0A1H2Y5H8</accession>